<proteinExistence type="predicted"/>
<comment type="caution">
    <text evidence="2">The sequence shown here is derived from an EMBL/GenBank/DDBJ whole genome shotgun (WGS) entry which is preliminary data.</text>
</comment>
<sequence>MSPSATIRQLLQPHIRDCEDHINHDLDFRACSKSENCTFSIVSSDNRSEPIIINIQQGEASILTDCPQVPPFGLCARAEHWHAFFTQPLVRPYQSFWGMLRVLGEHEGVSVTGDQEAFGRYARLWRLVLDRMRDAVHGKPVRKRLDEPPDDEVIEEDAVVGRYVWLTTTAYGRVKVYYETAGNGPQDILFLHTAGSDSRQYHSLMNNLGLQSRCRMYAFDLPAHGKSSLGSQQSIGDYALTEEAYIGIIAKLINHLELRNAIVCGASMAGHICLALATRARELDIRGVIPCEACEHLPATAPIYDLRGADASLLDPERVLGMCAPTSPEYFKRQIWWQYSTQGHGIFAGDLKFYFKGWDGRGRMEGIDTQFCPVYMLTGEYDYSCTIEASQATAEKIPGARFEVMEGLGHFPLTEDPGRMVPYFMRALEYIQARREGFE</sequence>
<feature type="domain" description="AB hydrolase-1" evidence="1">
    <location>
        <begin position="188"/>
        <end position="420"/>
    </location>
</feature>
<dbReference type="InterPro" id="IPR000073">
    <property type="entry name" value="AB_hydrolase_1"/>
</dbReference>
<dbReference type="InterPro" id="IPR050228">
    <property type="entry name" value="Carboxylesterase_BioH"/>
</dbReference>
<accession>A0AAE0WPI7</accession>
<dbReference type="SUPFAM" id="SSF53474">
    <property type="entry name" value="alpha/beta-Hydrolases"/>
    <property type="match status" value="1"/>
</dbReference>
<dbReference type="PANTHER" id="PTHR43194">
    <property type="entry name" value="HYDROLASE ALPHA/BETA FOLD FAMILY"/>
    <property type="match status" value="1"/>
</dbReference>
<reference evidence="2" key="1">
    <citation type="submission" date="2023-07" db="EMBL/GenBank/DDBJ databases">
        <title>Black Yeasts Isolated from many extreme environments.</title>
        <authorList>
            <person name="Coleine C."/>
            <person name="Stajich J.E."/>
            <person name="Selbmann L."/>
        </authorList>
    </citation>
    <scope>NUCLEOTIDE SEQUENCE</scope>
    <source>
        <strain evidence="2">CCFEE 5485</strain>
    </source>
</reference>
<evidence type="ECO:0000259" key="1">
    <source>
        <dbReference type="Pfam" id="PF12697"/>
    </source>
</evidence>
<organism evidence="2 3">
    <name type="scientific">Recurvomyces mirabilis</name>
    <dbReference type="NCBI Taxonomy" id="574656"/>
    <lineage>
        <taxon>Eukaryota</taxon>
        <taxon>Fungi</taxon>
        <taxon>Dikarya</taxon>
        <taxon>Ascomycota</taxon>
        <taxon>Pezizomycotina</taxon>
        <taxon>Dothideomycetes</taxon>
        <taxon>Dothideomycetidae</taxon>
        <taxon>Mycosphaerellales</taxon>
        <taxon>Teratosphaeriaceae</taxon>
        <taxon>Recurvomyces</taxon>
    </lineage>
</organism>
<protein>
    <recommendedName>
        <fullName evidence="1">AB hydrolase-1 domain-containing protein</fullName>
    </recommendedName>
</protein>
<keyword evidence="3" id="KW-1185">Reference proteome</keyword>
<name>A0AAE0WPI7_9PEZI</name>
<dbReference type="Gene3D" id="3.40.50.1820">
    <property type="entry name" value="alpha/beta hydrolase"/>
    <property type="match status" value="1"/>
</dbReference>
<gene>
    <name evidence="2" type="ORF">LTR78_004667</name>
</gene>
<dbReference type="AlphaFoldDB" id="A0AAE0WPI7"/>
<dbReference type="PANTHER" id="PTHR43194:SF2">
    <property type="entry name" value="PEROXISOMAL MEMBRANE PROTEIN LPX1"/>
    <property type="match status" value="1"/>
</dbReference>
<evidence type="ECO:0000313" key="3">
    <source>
        <dbReference type="Proteomes" id="UP001274830"/>
    </source>
</evidence>
<dbReference type="Pfam" id="PF12697">
    <property type="entry name" value="Abhydrolase_6"/>
    <property type="match status" value="1"/>
</dbReference>
<dbReference type="EMBL" id="JAUTXT010000014">
    <property type="protein sequence ID" value="KAK3675583.1"/>
    <property type="molecule type" value="Genomic_DNA"/>
</dbReference>
<dbReference type="Proteomes" id="UP001274830">
    <property type="component" value="Unassembled WGS sequence"/>
</dbReference>
<evidence type="ECO:0000313" key="2">
    <source>
        <dbReference type="EMBL" id="KAK3675583.1"/>
    </source>
</evidence>
<dbReference type="InterPro" id="IPR029058">
    <property type="entry name" value="AB_hydrolase_fold"/>
</dbReference>